<dbReference type="EMBL" id="JAKREW010000009">
    <property type="protein sequence ID" value="MCG7505713.1"/>
    <property type="molecule type" value="Genomic_DNA"/>
</dbReference>
<accession>A0ABS9QE61</accession>
<evidence type="ECO:0000256" key="7">
    <source>
        <dbReference type="PIRNR" id="PIRNR002756"/>
    </source>
</evidence>
<evidence type="ECO:0000313" key="10">
    <source>
        <dbReference type="EMBL" id="MCG7505713.1"/>
    </source>
</evidence>
<dbReference type="InterPro" id="IPR024370">
    <property type="entry name" value="PBP_domain"/>
</dbReference>
<keyword evidence="5 7" id="KW-0813">Transport</keyword>
<sequence length="348" mass="37025">MRHFSGLWTFCLAMLSALPAVAEPIRGAGSTFAAPVISAWGKAYKDARADGGDYFTLDWTVDYEPVGSLAGVMRLSQPDIDFAATDAPLSPEEVARRNVAQFPIVMGGIAVVANVAGVEPGELRLNGPVLADIFSGKVKNWSDPAIVALNQGIQLPDRPIKALWRQDGSGSTFVFSSYLSKTSAEWRQKFGAATLINWAVGQGAEGTGNLVALVAATTDSITYLEHGQVARAGLPVVQLQNEAGVFVAPAPESFAAGLANIAWDASRHFFADTTNMPGAGAYPMAAITYAVVPKDRGIERTERVLDLFRLAYAAGAKDARTLGYIPVSSELAGQVDRYWSQTLTNLNN</sequence>
<evidence type="ECO:0000256" key="6">
    <source>
        <dbReference type="ARBA" id="ARBA00022592"/>
    </source>
</evidence>
<keyword evidence="6 7" id="KW-0592">Phosphate transport</keyword>
<dbReference type="Gene3D" id="3.40.190.10">
    <property type="entry name" value="Periplasmic binding protein-like II"/>
    <property type="match status" value="2"/>
</dbReference>
<dbReference type="NCBIfam" id="TIGR00975">
    <property type="entry name" value="3a0107s03"/>
    <property type="match status" value="1"/>
</dbReference>
<evidence type="ECO:0000259" key="9">
    <source>
        <dbReference type="Pfam" id="PF12849"/>
    </source>
</evidence>
<organism evidence="10 11">
    <name type="scientific">Mesorhizobium retamae</name>
    <dbReference type="NCBI Taxonomy" id="2912854"/>
    <lineage>
        <taxon>Bacteria</taxon>
        <taxon>Pseudomonadati</taxon>
        <taxon>Pseudomonadota</taxon>
        <taxon>Alphaproteobacteria</taxon>
        <taxon>Hyphomicrobiales</taxon>
        <taxon>Phyllobacteriaceae</taxon>
        <taxon>Mesorhizobium</taxon>
    </lineage>
</organism>
<comment type="similarity">
    <text evidence="2 7">Belongs to the PstS family.</text>
</comment>
<keyword evidence="11" id="KW-1185">Reference proteome</keyword>
<dbReference type="CDD" id="cd13565">
    <property type="entry name" value="PBP2_PstS"/>
    <property type="match status" value="1"/>
</dbReference>
<evidence type="ECO:0000256" key="3">
    <source>
        <dbReference type="ARBA" id="ARBA00011529"/>
    </source>
</evidence>
<keyword evidence="8" id="KW-0732">Signal</keyword>
<dbReference type="RefSeq" id="WP_239365149.1">
    <property type="nucleotide sequence ID" value="NZ_JAKREW010000009.1"/>
</dbReference>
<name>A0ABS9QE61_9HYPH</name>
<dbReference type="InterPro" id="IPR005673">
    <property type="entry name" value="ABC_phos-bd_PstS"/>
</dbReference>
<dbReference type="Proteomes" id="UP001201701">
    <property type="component" value="Unassembled WGS sequence"/>
</dbReference>
<dbReference type="SUPFAM" id="SSF53850">
    <property type="entry name" value="Periplasmic binding protein-like II"/>
    <property type="match status" value="1"/>
</dbReference>
<evidence type="ECO:0000256" key="1">
    <source>
        <dbReference type="ARBA" id="ARBA00002841"/>
    </source>
</evidence>
<feature type="signal peptide" evidence="8">
    <location>
        <begin position="1"/>
        <end position="22"/>
    </location>
</feature>
<dbReference type="PANTHER" id="PTHR42996">
    <property type="entry name" value="PHOSPHATE-BINDING PROTEIN PSTS"/>
    <property type="match status" value="1"/>
</dbReference>
<comment type="caution">
    <text evidence="10">The sequence shown here is derived from an EMBL/GenBank/DDBJ whole genome shotgun (WGS) entry which is preliminary data.</text>
</comment>
<feature type="domain" description="PBP" evidence="9">
    <location>
        <begin position="20"/>
        <end position="295"/>
    </location>
</feature>
<comment type="subunit">
    <text evidence="3 7">The complex is composed of two ATP-binding proteins (PstB), two transmembrane proteins (PstC and PstA) and a solute-binding protein (PstS).</text>
</comment>
<dbReference type="PIRSF" id="PIRSF002756">
    <property type="entry name" value="PstS"/>
    <property type="match status" value="1"/>
</dbReference>
<dbReference type="InterPro" id="IPR050962">
    <property type="entry name" value="Phosphate-bind_PstS"/>
</dbReference>
<evidence type="ECO:0000256" key="8">
    <source>
        <dbReference type="SAM" id="SignalP"/>
    </source>
</evidence>
<proteinExistence type="inferred from homology"/>
<dbReference type="PANTHER" id="PTHR42996:SF1">
    <property type="entry name" value="PHOSPHATE-BINDING PROTEIN PSTS"/>
    <property type="match status" value="1"/>
</dbReference>
<protein>
    <recommendedName>
        <fullName evidence="4 7">Phosphate-binding protein PstS</fullName>
    </recommendedName>
</protein>
<evidence type="ECO:0000313" key="11">
    <source>
        <dbReference type="Proteomes" id="UP001201701"/>
    </source>
</evidence>
<evidence type="ECO:0000256" key="5">
    <source>
        <dbReference type="ARBA" id="ARBA00022448"/>
    </source>
</evidence>
<evidence type="ECO:0000256" key="2">
    <source>
        <dbReference type="ARBA" id="ARBA00008725"/>
    </source>
</evidence>
<reference evidence="10 11" key="1">
    <citation type="submission" date="2022-02" db="EMBL/GenBank/DDBJ databases">
        <title>Draft genome sequence of Mezorhizobium retamae strain IRAMC:0171 isolated from Retama raetam nodules.</title>
        <authorList>
            <person name="Bengaied R."/>
            <person name="Sbissi I."/>
            <person name="Huber K."/>
            <person name="Ghodbane F."/>
            <person name="Nouioui I."/>
            <person name="Tarhouni M."/>
            <person name="Gtari M."/>
        </authorList>
    </citation>
    <scope>NUCLEOTIDE SEQUENCE [LARGE SCALE GENOMIC DNA]</scope>
    <source>
        <strain evidence="10 11">IRAMC:0171</strain>
    </source>
</reference>
<feature type="chain" id="PRO_5047135111" description="Phosphate-binding protein PstS" evidence="8">
    <location>
        <begin position="23"/>
        <end position="348"/>
    </location>
</feature>
<evidence type="ECO:0000256" key="4">
    <source>
        <dbReference type="ARBA" id="ARBA00021889"/>
    </source>
</evidence>
<comment type="function">
    <text evidence="1 7">Part of the ABC transporter complex PstSACB involved in phosphate import.</text>
</comment>
<gene>
    <name evidence="10" type="primary">pstS</name>
    <name evidence="10" type="ORF">L4923_11890</name>
</gene>
<dbReference type="Pfam" id="PF12849">
    <property type="entry name" value="PBP_like_2"/>
    <property type="match status" value="1"/>
</dbReference>